<evidence type="ECO:0000256" key="8">
    <source>
        <dbReference type="ARBA" id="ARBA00023136"/>
    </source>
</evidence>
<keyword evidence="6" id="KW-1133">Transmembrane helix</keyword>
<evidence type="ECO:0000256" key="7">
    <source>
        <dbReference type="ARBA" id="ARBA00023128"/>
    </source>
</evidence>
<dbReference type="GO" id="GO:0032979">
    <property type="term" value="P:protein insertion into mitochondrial inner membrane from matrix"/>
    <property type="evidence" value="ECO:0007669"/>
    <property type="project" value="TreeGrafter"/>
</dbReference>
<feature type="region of interest" description="Disordered" evidence="10">
    <location>
        <begin position="422"/>
        <end position="479"/>
    </location>
</feature>
<evidence type="ECO:0000256" key="6">
    <source>
        <dbReference type="ARBA" id="ARBA00022989"/>
    </source>
</evidence>
<dbReference type="NCBIfam" id="TIGR03592">
    <property type="entry name" value="yidC_oxa1_cterm"/>
    <property type="match status" value="1"/>
</dbReference>
<evidence type="ECO:0000256" key="3">
    <source>
        <dbReference type="ARBA" id="ARBA00022692"/>
    </source>
</evidence>
<keyword evidence="13" id="KW-1185">Reference proteome</keyword>
<feature type="region of interest" description="Disordered" evidence="10">
    <location>
        <begin position="1"/>
        <end position="66"/>
    </location>
</feature>
<name>A0AAV9QGY7_9PEZI</name>
<dbReference type="InterPro" id="IPR028055">
    <property type="entry name" value="YidC/Oxa/ALB_C"/>
</dbReference>
<feature type="compositionally biased region" description="Polar residues" evidence="10">
    <location>
        <begin position="15"/>
        <end position="38"/>
    </location>
</feature>
<protein>
    <recommendedName>
        <fullName evidence="11">Membrane insertase YidC/Oxa/ALB C-terminal domain-containing protein</fullName>
    </recommendedName>
</protein>
<feature type="region of interest" description="Disordered" evidence="10">
    <location>
        <begin position="340"/>
        <end position="389"/>
    </location>
</feature>
<feature type="domain" description="Membrane insertase YidC/Oxa/ALB C-terminal" evidence="11">
    <location>
        <begin position="141"/>
        <end position="333"/>
    </location>
</feature>
<evidence type="ECO:0000256" key="1">
    <source>
        <dbReference type="ARBA" id="ARBA00004448"/>
    </source>
</evidence>
<feature type="compositionally biased region" description="Basic and acidic residues" evidence="10">
    <location>
        <begin position="422"/>
        <end position="434"/>
    </location>
</feature>
<dbReference type="CDD" id="cd20069">
    <property type="entry name" value="5TM_Oxa1-like"/>
    <property type="match status" value="1"/>
</dbReference>
<evidence type="ECO:0000259" key="11">
    <source>
        <dbReference type="Pfam" id="PF02096"/>
    </source>
</evidence>
<evidence type="ECO:0000313" key="12">
    <source>
        <dbReference type="EMBL" id="KAK5541348.1"/>
    </source>
</evidence>
<dbReference type="GO" id="GO:0005743">
    <property type="term" value="C:mitochondrial inner membrane"/>
    <property type="evidence" value="ECO:0007669"/>
    <property type="project" value="UniProtKB-SubCell"/>
</dbReference>
<dbReference type="Pfam" id="PF02096">
    <property type="entry name" value="60KD_IMP"/>
    <property type="match status" value="1"/>
</dbReference>
<keyword evidence="3 9" id="KW-0812">Transmembrane</keyword>
<dbReference type="EMBL" id="JAXLQG010000004">
    <property type="protein sequence ID" value="KAK5541348.1"/>
    <property type="molecule type" value="Genomic_DNA"/>
</dbReference>
<comment type="caution">
    <text evidence="12">The sequence shown here is derived from an EMBL/GenBank/DDBJ whole genome shotgun (WGS) entry which is preliminary data.</text>
</comment>
<sequence length="479" mass="51910">MTQQSRSISLFGWGSNKSATDAAAQATSLESPSETTSKLFEPTRTVKATHGTADAPDPTFRHPHPVSDIEPESLRNLENQILKPHGATPAPELAGETPDLAAIPEDIGYLKDVCGLDFGWGPTAILEYCLEHIHITAGLSWSASIVVMAILMRSVIFPAAANAAEQGARMKLVQPAVTEIRARMSQGLRDNNKQAAMEASQQIRELHKEYGVSLPKAFIPILLQIPLQFGAFRLLRDAAAVPVPAFESERWLWLTDLSVSDPTYMLPVAVGALTYFNMAATAKQQANPPPLLKTLQKVLPFISFGFLSFQSGAVQIFFLVNGIFTQAQVTAINNPAFRRWRGMTPLPPKGSPSGPGANSTPSSRMNLAQAAPKASMAATTGPSASGERSFIDKGVDTVKAQGKQAWKSAFGEVSTTWRQKAQEKQDQARLDSKKTAAAKYEAQRRQDLEQERSYRNAAAVTVRTKKGSSAPLASRERQS</sequence>
<comment type="similarity">
    <text evidence="2 9">Belongs to the OXA1/ALB3/YidC family.</text>
</comment>
<keyword evidence="4" id="KW-0999">Mitochondrion inner membrane</keyword>
<keyword evidence="8" id="KW-0472">Membrane</keyword>
<evidence type="ECO:0000256" key="10">
    <source>
        <dbReference type="SAM" id="MobiDB-lite"/>
    </source>
</evidence>
<feature type="compositionally biased region" description="Basic and acidic residues" evidence="10">
    <location>
        <begin position="441"/>
        <end position="454"/>
    </location>
</feature>
<organism evidence="12 13">
    <name type="scientific">Vermiconidia calcicola</name>
    <dbReference type="NCBI Taxonomy" id="1690605"/>
    <lineage>
        <taxon>Eukaryota</taxon>
        <taxon>Fungi</taxon>
        <taxon>Dikarya</taxon>
        <taxon>Ascomycota</taxon>
        <taxon>Pezizomycotina</taxon>
        <taxon>Dothideomycetes</taxon>
        <taxon>Dothideomycetidae</taxon>
        <taxon>Mycosphaerellales</taxon>
        <taxon>Extremaceae</taxon>
        <taxon>Vermiconidia</taxon>
    </lineage>
</organism>
<keyword evidence="7" id="KW-0496">Mitochondrion</keyword>
<dbReference type="PANTHER" id="PTHR12428">
    <property type="entry name" value="OXA1"/>
    <property type="match status" value="1"/>
</dbReference>
<evidence type="ECO:0000313" key="13">
    <source>
        <dbReference type="Proteomes" id="UP001345827"/>
    </source>
</evidence>
<dbReference type="InterPro" id="IPR001708">
    <property type="entry name" value="YidC/ALB3/OXA1/COX18"/>
</dbReference>
<evidence type="ECO:0000256" key="9">
    <source>
        <dbReference type="RuleBase" id="RU003945"/>
    </source>
</evidence>
<gene>
    <name evidence="12" type="ORF">LTR25_003125</name>
</gene>
<proteinExistence type="inferred from homology"/>
<dbReference type="AlphaFoldDB" id="A0AAV9QGY7"/>
<dbReference type="PANTHER" id="PTHR12428:SF66">
    <property type="entry name" value="MITOCHONDRIAL INNER MEMBRANE PROTEIN OXA1L"/>
    <property type="match status" value="1"/>
</dbReference>
<accession>A0AAV9QGY7</accession>
<reference evidence="12 13" key="1">
    <citation type="submission" date="2023-06" db="EMBL/GenBank/DDBJ databases">
        <title>Black Yeasts Isolated from many extreme environments.</title>
        <authorList>
            <person name="Coleine C."/>
            <person name="Stajich J.E."/>
            <person name="Selbmann L."/>
        </authorList>
    </citation>
    <scope>NUCLEOTIDE SEQUENCE [LARGE SCALE GENOMIC DNA]</scope>
    <source>
        <strain evidence="12 13">CCFEE 5887</strain>
    </source>
</reference>
<keyword evidence="5" id="KW-0809">Transit peptide</keyword>
<comment type="subcellular location">
    <subcellularLocation>
        <location evidence="9">Membrane</location>
        <topology evidence="9">Multi-pass membrane protein</topology>
    </subcellularLocation>
    <subcellularLocation>
        <location evidence="1">Mitochondrion inner membrane</location>
        <topology evidence="1">Multi-pass membrane protein</topology>
    </subcellularLocation>
</comment>
<evidence type="ECO:0000256" key="2">
    <source>
        <dbReference type="ARBA" id="ARBA00009877"/>
    </source>
</evidence>
<dbReference type="GO" id="GO:0032977">
    <property type="term" value="F:membrane insertase activity"/>
    <property type="evidence" value="ECO:0007669"/>
    <property type="project" value="InterPro"/>
</dbReference>
<dbReference type="Proteomes" id="UP001345827">
    <property type="component" value="Unassembled WGS sequence"/>
</dbReference>
<evidence type="ECO:0000256" key="4">
    <source>
        <dbReference type="ARBA" id="ARBA00022792"/>
    </source>
</evidence>
<evidence type="ECO:0000256" key="5">
    <source>
        <dbReference type="ARBA" id="ARBA00022946"/>
    </source>
</evidence>